<comment type="caution">
    <text evidence="4">The sequence shown here is derived from an EMBL/GenBank/DDBJ whole genome shotgun (WGS) entry which is preliminary data.</text>
</comment>
<organism evidence="4 5">
    <name type="scientific">Daphnia magna</name>
    <dbReference type="NCBI Taxonomy" id="35525"/>
    <lineage>
        <taxon>Eukaryota</taxon>
        <taxon>Metazoa</taxon>
        <taxon>Ecdysozoa</taxon>
        <taxon>Arthropoda</taxon>
        <taxon>Crustacea</taxon>
        <taxon>Branchiopoda</taxon>
        <taxon>Diplostraca</taxon>
        <taxon>Cladocera</taxon>
        <taxon>Anomopoda</taxon>
        <taxon>Daphniidae</taxon>
        <taxon>Daphnia</taxon>
    </lineage>
</organism>
<dbReference type="SUPFAM" id="SSF49899">
    <property type="entry name" value="Concanavalin A-like lectins/glucanases"/>
    <property type="match status" value="1"/>
</dbReference>
<feature type="chain" id="PRO_5045514732" description="GH16 domain-containing protein" evidence="2">
    <location>
        <begin position="20"/>
        <end position="409"/>
    </location>
</feature>
<feature type="domain" description="GH16" evidence="3">
    <location>
        <begin position="41"/>
        <end position="404"/>
    </location>
</feature>
<dbReference type="Pfam" id="PF00722">
    <property type="entry name" value="Glyco_hydro_16"/>
    <property type="match status" value="1"/>
</dbReference>
<proteinExistence type="inferred from homology"/>
<dbReference type="Proteomes" id="UP001234178">
    <property type="component" value="Unassembled WGS sequence"/>
</dbReference>
<sequence length="409" mass="47050">MKFLAVCLCFAVFVSDSFGCNSLMRRDTPYKASPAKKERYSSIKGLPYSKIRRGPPIWRDEFDHLDHSKWTPMISGWRGSNAFQIYVNRSQNMFVFHSFLCTVSSEIINYLQLLLQTFRGIENSYVRDADRYGPEFLYNGTIDLTLEGCNVNWGGGCIVKSGDDIIPPIQSARIHTRNSFSFTYGFVEVRAKMPKGDWIWPAVWMSPTDSVYGSNPRSGEIDITEVRSNVNLSCGSKSYGRQLCGTSLHWGPDSHHNGHRVQRNPDFSSDFHIFAMEWLPIGFNFYVDDDLIGHVSPPEGGFWKMGGFEGQNIWNITGNGTRIAPFDHPFHFILDVAVGGDMFPDWCINQPFDQPLEKPWKISDPVQMRPFWEKRMDWLPTWNPETEDNAMRIDYIRVYAVDQHHRSHG</sequence>
<dbReference type="PROSITE" id="PS51762">
    <property type="entry name" value="GH16_2"/>
    <property type="match status" value="1"/>
</dbReference>
<evidence type="ECO:0000256" key="2">
    <source>
        <dbReference type="SAM" id="SignalP"/>
    </source>
</evidence>
<dbReference type="PANTHER" id="PTHR10963:SF55">
    <property type="entry name" value="GLYCOSIDE HYDROLASE FAMILY 16 PROTEIN"/>
    <property type="match status" value="1"/>
</dbReference>
<evidence type="ECO:0000313" key="4">
    <source>
        <dbReference type="EMBL" id="KAK4010861.1"/>
    </source>
</evidence>
<feature type="signal peptide" evidence="2">
    <location>
        <begin position="1"/>
        <end position="19"/>
    </location>
</feature>
<dbReference type="Gene3D" id="2.60.120.200">
    <property type="match status" value="1"/>
</dbReference>
<keyword evidence="5" id="KW-1185">Reference proteome</keyword>
<dbReference type="InterPro" id="IPR050546">
    <property type="entry name" value="Glycosyl_Hydrlase_16"/>
</dbReference>
<reference evidence="4 5" key="1">
    <citation type="journal article" date="2023" name="Nucleic Acids Res.">
        <title>The hologenome of Daphnia magna reveals possible DNA methylation and microbiome-mediated evolution of the host genome.</title>
        <authorList>
            <person name="Chaturvedi A."/>
            <person name="Li X."/>
            <person name="Dhandapani V."/>
            <person name="Marshall H."/>
            <person name="Kissane S."/>
            <person name="Cuenca-Cambronero M."/>
            <person name="Asole G."/>
            <person name="Calvet F."/>
            <person name="Ruiz-Romero M."/>
            <person name="Marangio P."/>
            <person name="Guigo R."/>
            <person name="Rago D."/>
            <person name="Mirbahai L."/>
            <person name="Eastwood N."/>
            <person name="Colbourne J.K."/>
            <person name="Zhou J."/>
            <person name="Mallon E."/>
            <person name="Orsini L."/>
        </authorList>
    </citation>
    <scope>NUCLEOTIDE SEQUENCE [LARGE SCALE GENOMIC DNA]</scope>
    <source>
        <strain evidence="4">LRV0_1</strain>
    </source>
</reference>
<keyword evidence="2" id="KW-0732">Signal</keyword>
<dbReference type="PANTHER" id="PTHR10963">
    <property type="entry name" value="GLYCOSYL HYDROLASE-RELATED"/>
    <property type="match status" value="1"/>
</dbReference>
<evidence type="ECO:0000256" key="1">
    <source>
        <dbReference type="ARBA" id="ARBA00006865"/>
    </source>
</evidence>
<accession>A0ABQ9ZD72</accession>
<comment type="similarity">
    <text evidence="1">Belongs to the glycosyl hydrolase 16 family.</text>
</comment>
<dbReference type="EMBL" id="JAOYFB010000003">
    <property type="protein sequence ID" value="KAK4010861.1"/>
    <property type="molecule type" value="Genomic_DNA"/>
</dbReference>
<evidence type="ECO:0000259" key="3">
    <source>
        <dbReference type="PROSITE" id="PS51762"/>
    </source>
</evidence>
<name>A0ABQ9ZD72_9CRUS</name>
<dbReference type="InterPro" id="IPR000757">
    <property type="entry name" value="Beta-glucanase-like"/>
</dbReference>
<gene>
    <name evidence="4" type="ORF">OUZ56_019989</name>
</gene>
<protein>
    <recommendedName>
        <fullName evidence="3">GH16 domain-containing protein</fullName>
    </recommendedName>
</protein>
<evidence type="ECO:0000313" key="5">
    <source>
        <dbReference type="Proteomes" id="UP001234178"/>
    </source>
</evidence>
<dbReference type="InterPro" id="IPR013320">
    <property type="entry name" value="ConA-like_dom_sf"/>
</dbReference>